<dbReference type="NCBIfam" id="NF005458">
    <property type="entry name" value="PRK07053.1"/>
    <property type="match status" value="1"/>
</dbReference>
<organism evidence="2 3">
    <name type="scientific">Herminiimonas aquatilis</name>
    <dbReference type="NCBI Taxonomy" id="345342"/>
    <lineage>
        <taxon>Bacteria</taxon>
        <taxon>Pseudomonadati</taxon>
        <taxon>Pseudomonadota</taxon>
        <taxon>Betaproteobacteria</taxon>
        <taxon>Burkholderiales</taxon>
        <taxon>Oxalobacteraceae</taxon>
        <taxon>Herminiimonas</taxon>
    </lineage>
</organism>
<gene>
    <name evidence="2" type="ORF">ACFQO0_13885</name>
</gene>
<feature type="domain" description="Glutamine amidotransferase" evidence="1">
    <location>
        <begin position="12"/>
        <end position="129"/>
    </location>
</feature>
<dbReference type="PANTHER" id="PTHR42695:SF5">
    <property type="entry name" value="GLUTAMINE AMIDOTRANSFERASE YLR126C-RELATED"/>
    <property type="match status" value="1"/>
</dbReference>
<accession>A0ABW2J9A0</accession>
<dbReference type="InterPro" id="IPR017926">
    <property type="entry name" value="GATASE"/>
</dbReference>
<evidence type="ECO:0000313" key="2">
    <source>
        <dbReference type="EMBL" id="MFC7299531.1"/>
    </source>
</evidence>
<dbReference type="InterPro" id="IPR029062">
    <property type="entry name" value="Class_I_gatase-like"/>
</dbReference>
<dbReference type="EMBL" id="JBHTCC010000003">
    <property type="protein sequence ID" value="MFC7299531.1"/>
    <property type="molecule type" value="Genomic_DNA"/>
</dbReference>
<dbReference type="CDD" id="cd01741">
    <property type="entry name" value="GATase1_1"/>
    <property type="match status" value="1"/>
</dbReference>
<sequence>MGVYDGASYPFITHELQILKSRMAADMPTMGICLGAQLMAHALGSRVYPGPAKEIGWSSLKLSDAGNNTPLRHLEGHAVLHWHGDTFDLPEHCDLLASTEIYRNQAFARGTKILGLQFHPEVVATKFESWLIGHACELAAAKISPQILRAETLMHGKGLAQAADLLFAEWLSKIR</sequence>
<keyword evidence="3" id="KW-1185">Reference proteome</keyword>
<protein>
    <submittedName>
        <fullName evidence="2">Glutamine amidotransferase</fullName>
    </submittedName>
</protein>
<reference evidence="3" key="1">
    <citation type="journal article" date="2019" name="Int. J. Syst. Evol. Microbiol.">
        <title>The Global Catalogue of Microorganisms (GCM) 10K type strain sequencing project: providing services to taxonomists for standard genome sequencing and annotation.</title>
        <authorList>
            <consortium name="The Broad Institute Genomics Platform"/>
            <consortium name="The Broad Institute Genome Sequencing Center for Infectious Disease"/>
            <person name="Wu L."/>
            <person name="Ma J."/>
        </authorList>
    </citation>
    <scope>NUCLEOTIDE SEQUENCE [LARGE SCALE GENOMIC DNA]</scope>
    <source>
        <strain evidence="3">CCUG 36956</strain>
    </source>
</reference>
<dbReference type="PANTHER" id="PTHR42695">
    <property type="entry name" value="GLUTAMINE AMIDOTRANSFERASE YLR126C-RELATED"/>
    <property type="match status" value="1"/>
</dbReference>
<evidence type="ECO:0000313" key="3">
    <source>
        <dbReference type="Proteomes" id="UP001596379"/>
    </source>
</evidence>
<dbReference type="SUPFAM" id="SSF52317">
    <property type="entry name" value="Class I glutamine amidotransferase-like"/>
    <property type="match status" value="1"/>
</dbReference>
<dbReference type="PROSITE" id="PS51273">
    <property type="entry name" value="GATASE_TYPE_1"/>
    <property type="match status" value="1"/>
</dbReference>
<evidence type="ECO:0000259" key="1">
    <source>
        <dbReference type="Pfam" id="PF00117"/>
    </source>
</evidence>
<comment type="caution">
    <text evidence="2">The sequence shown here is derived from an EMBL/GenBank/DDBJ whole genome shotgun (WGS) entry which is preliminary data.</text>
</comment>
<dbReference type="Gene3D" id="3.40.50.880">
    <property type="match status" value="1"/>
</dbReference>
<dbReference type="RefSeq" id="WP_382235940.1">
    <property type="nucleotide sequence ID" value="NZ_JBHTCC010000003.1"/>
</dbReference>
<dbReference type="Proteomes" id="UP001596379">
    <property type="component" value="Unassembled WGS sequence"/>
</dbReference>
<keyword evidence="2" id="KW-0315">Glutamine amidotransferase</keyword>
<proteinExistence type="predicted"/>
<dbReference type="InterPro" id="IPR044992">
    <property type="entry name" value="ChyE-like"/>
</dbReference>
<dbReference type="Pfam" id="PF00117">
    <property type="entry name" value="GATase"/>
    <property type="match status" value="1"/>
</dbReference>
<name>A0ABW2J9A0_9BURK</name>